<dbReference type="SUPFAM" id="SSF103190">
    <property type="entry name" value="Sensory domain-like"/>
    <property type="match status" value="1"/>
</dbReference>
<dbReference type="CDD" id="cd00130">
    <property type="entry name" value="PAS"/>
    <property type="match status" value="3"/>
</dbReference>
<protein>
    <recommendedName>
        <fullName evidence="4">diguanylate cyclase</fullName>
        <ecNumber evidence="4">2.7.7.65</ecNumber>
    </recommendedName>
</protein>
<dbReference type="GO" id="GO:0016301">
    <property type="term" value="F:kinase activity"/>
    <property type="evidence" value="ECO:0007669"/>
    <property type="project" value="UniProtKB-KW"/>
</dbReference>
<dbReference type="InterPro" id="IPR000014">
    <property type="entry name" value="PAS"/>
</dbReference>
<feature type="domain" description="PAC" evidence="14">
    <location>
        <begin position="720"/>
        <end position="772"/>
    </location>
</feature>
<dbReference type="RefSeq" id="WP_123422198.1">
    <property type="nucleotide sequence ID" value="NZ_RJUL01000008.1"/>
</dbReference>
<dbReference type="EMBL" id="RJUL01000008">
    <property type="protein sequence ID" value="ROQ23406.1"/>
    <property type="molecule type" value="Genomic_DNA"/>
</dbReference>
<evidence type="ECO:0000256" key="10">
    <source>
        <dbReference type="ARBA" id="ARBA00023012"/>
    </source>
</evidence>
<reference evidence="18 19" key="1">
    <citation type="submission" date="2018-11" db="EMBL/GenBank/DDBJ databases">
        <title>Genomic Encyclopedia of Type Strains, Phase IV (KMG-IV): sequencing the most valuable type-strain genomes for metagenomic binning, comparative biology and taxonomic classification.</title>
        <authorList>
            <person name="Goeker M."/>
        </authorList>
    </citation>
    <scope>NUCLEOTIDE SEQUENCE [LARGE SCALE GENOMIC DNA]</scope>
    <source>
        <strain evidence="18 19">DSM 21945</strain>
    </source>
</reference>
<dbReference type="SUPFAM" id="SSF55073">
    <property type="entry name" value="Nucleotide cyclase"/>
    <property type="match status" value="1"/>
</dbReference>
<evidence type="ECO:0000313" key="18">
    <source>
        <dbReference type="EMBL" id="ROQ23406.1"/>
    </source>
</evidence>
<dbReference type="InterPro" id="IPR035965">
    <property type="entry name" value="PAS-like_dom_sf"/>
</dbReference>
<dbReference type="GO" id="GO:0016020">
    <property type="term" value="C:membrane"/>
    <property type="evidence" value="ECO:0007669"/>
    <property type="project" value="UniProtKB-SubCell"/>
</dbReference>
<evidence type="ECO:0000256" key="2">
    <source>
        <dbReference type="ARBA" id="ARBA00004370"/>
    </source>
</evidence>
<evidence type="ECO:0000259" key="17">
    <source>
        <dbReference type="PROSITE" id="PS50887"/>
    </source>
</evidence>
<organism evidence="18 19">
    <name type="scientific">Gallaecimonas pentaromativorans</name>
    <dbReference type="NCBI Taxonomy" id="584787"/>
    <lineage>
        <taxon>Bacteria</taxon>
        <taxon>Pseudomonadati</taxon>
        <taxon>Pseudomonadota</taxon>
        <taxon>Gammaproteobacteria</taxon>
        <taxon>Enterobacterales</taxon>
        <taxon>Gallaecimonadaceae</taxon>
        <taxon>Gallaecimonas</taxon>
    </lineage>
</organism>
<evidence type="ECO:0000256" key="11">
    <source>
        <dbReference type="ARBA" id="ARBA00034247"/>
    </source>
</evidence>
<dbReference type="SUPFAM" id="SSF141868">
    <property type="entry name" value="EAL domain-like"/>
    <property type="match status" value="1"/>
</dbReference>
<name>A0A3N1PFV9_9GAMM</name>
<feature type="domain" description="GGDEF" evidence="17">
    <location>
        <begin position="935"/>
        <end position="1069"/>
    </location>
</feature>
<dbReference type="NCBIfam" id="TIGR00254">
    <property type="entry name" value="GGDEF"/>
    <property type="match status" value="1"/>
</dbReference>
<feature type="domain" description="EAL" evidence="15">
    <location>
        <begin position="1079"/>
        <end position="1331"/>
    </location>
</feature>
<dbReference type="SMART" id="SM00086">
    <property type="entry name" value="PAC"/>
    <property type="match status" value="4"/>
</dbReference>
<keyword evidence="19" id="KW-1185">Reference proteome</keyword>
<evidence type="ECO:0000256" key="8">
    <source>
        <dbReference type="ARBA" id="ARBA00022777"/>
    </source>
</evidence>
<dbReference type="InterPro" id="IPR029787">
    <property type="entry name" value="Nucleotide_cyclase"/>
</dbReference>
<evidence type="ECO:0000259" key="15">
    <source>
        <dbReference type="PROSITE" id="PS50883"/>
    </source>
</evidence>
<dbReference type="GO" id="GO:0006355">
    <property type="term" value="P:regulation of DNA-templated transcription"/>
    <property type="evidence" value="ECO:0007669"/>
    <property type="project" value="InterPro"/>
</dbReference>
<dbReference type="PROSITE" id="PS50112">
    <property type="entry name" value="PAS"/>
    <property type="match status" value="2"/>
</dbReference>
<dbReference type="PROSITE" id="PS50887">
    <property type="entry name" value="GGDEF"/>
    <property type="match status" value="1"/>
</dbReference>
<dbReference type="Gene3D" id="2.10.70.100">
    <property type="match status" value="1"/>
</dbReference>
<dbReference type="Proteomes" id="UP000268033">
    <property type="component" value="Unassembled WGS sequence"/>
</dbReference>
<dbReference type="Gene3D" id="3.20.20.450">
    <property type="entry name" value="EAL domain"/>
    <property type="match status" value="1"/>
</dbReference>
<evidence type="ECO:0000256" key="12">
    <source>
        <dbReference type="SAM" id="Phobius"/>
    </source>
</evidence>
<sequence>MHRVSLTNRVALLAVVAVLVTGILVQWLTFSQMASGLTKEQQQLLQSKTLNLQQAMDSYRDDAQLLASLGDVKRWLAQSPRAPAPASLVDTFAEMMEYTPDYFQVRLLDGSGQELLKVERQDNGRIHQVTDDLLQDKSDRDYMINSQGLAPGELYISPMNLNQEFGRIQIPHLPTVRLLAPVVDDAGKRLGFAALNVDFRYDLNSYLVDDRNESYTYLLNEKGQILFSPQPNESFAFELGQDLRLQDKFPSLMHSAFTLTEDDRLDLLSNMVHQDGRYFFISPVYYTANGEGRYWFVVRALPQHFLLADALKFRNIFLLQLLALVVLMFLLLTFGIRRLLYPLRLLGQATYQVARGNYGAALPAANSKELRRLTDDFTHMLNRLKDREIELTQNKDRFALFLSKVPCEVAIFDMGMRYVAASDQWIASHSLDALHYKGRNHYDVFESESEEWRSIHARSLRGESQKRDSDSFMVGDRVQWLRWEVVPWYDGSDRQGGIIVFQENITERVALEAGKQESEQLLRATFDNAPEGIALVDTELKWQRVNRWLAKVLGNKPAALEGKSVVAMVSHDSRDRLRAALMSLKEGGVKHRQIDLCFEFELDDDLLLEAHIAAVRGRGGQLRHYVFQMRDVTVIRLLQQQQQSVSERLDMATKAGRIGIWEYQVETAELHWDELMYSLYQLEPENDKELLSRWRARVHHDDLPDLQKRFDDTLKLGLPLDSQFRVQLDDGELRFIRTMAQAIRDEQGRVVRVVGCNWDVSEFKLAEQALAEEKERLNVTLGAIGDAVLCTDAQGHITYLNHVAEELLAWSSGEAMGRNAELVFTLYDEHSDQLLDNPIHRCLSLNSLQHPAQDVVMVNRRGKRFDILSSVAPVRSPQGAVTGTVMVFQDMTRTKSLQRELSHAAAHDALTDLLNRAQFEQCVEHCIDRVQRSGKSAQLCFFDLDSFKVLNDSAGHSAGDALLIELGQLWRSLIRSEEDTLARLGGDEFGLLLEHCSQEKAKQIAEQMLDEARKLNFRWEGQDYDVTACVGIASITPGTQSLAEVMSHADVACYAAKASGRARVCIYSGDDMAQMSHQELMMASRLKAAISQQRFLLYSQLIQPFDGEERMVELLLRLRSDDGGIIGPGAFIPAAERYDLMEQLDLWVLEQVLVKQGPSLAEAPIDCFFVNLSANSLGSERFAHHLLEWLNNSPLAAHRICFEITETALINQMSNAIRLVQQIRSIGAKVAIDDFGSGLSSFAYLRHFQVDFIKIDGCFVQNAVQNPLDRTIISSVSNIAHRMQAKSIAEWVEDDVTANLMHKLGLDYAQGYFFSHPQPLAQLLAQEGKAERPAPQYGKSGGLN</sequence>
<dbReference type="InterPro" id="IPR035919">
    <property type="entry name" value="EAL_sf"/>
</dbReference>
<gene>
    <name evidence="18" type="ORF">EDC28_108144</name>
</gene>
<dbReference type="SMART" id="SM00052">
    <property type="entry name" value="EAL"/>
    <property type="match status" value="1"/>
</dbReference>
<comment type="pathway">
    <text evidence="3">Purine metabolism; 3',5'-cyclic di-GMP biosynthesis.</text>
</comment>
<dbReference type="InterPro" id="IPR013767">
    <property type="entry name" value="PAS_fold"/>
</dbReference>
<evidence type="ECO:0000256" key="1">
    <source>
        <dbReference type="ARBA" id="ARBA00001946"/>
    </source>
</evidence>
<dbReference type="Pfam" id="PF21623">
    <property type="entry name" value="HK_sensor_dom_bact"/>
    <property type="match status" value="1"/>
</dbReference>
<dbReference type="Gene3D" id="6.10.340.10">
    <property type="match status" value="1"/>
</dbReference>
<feature type="transmembrane region" description="Helical" evidence="12">
    <location>
        <begin position="316"/>
        <end position="336"/>
    </location>
</feature>
<evidence type="ECO:0000256" key="9">
    <source>
        <dbReference type="ARBA" id="ARBA00022840"/>
    </source>
</evidence>
<comment type="subcellular location">
    <subcellularLocation>
        <location evidence="2">Membrane</location>
    </subcellularLocation>
</comment>
<dbReference type="InterPro" id="IPR003660">
    <property type="entry name" value="HAMP_dom"/>
</dbReference>
<evidence type="ECO:0000256" key="7">
    <source>
        <dbReference type="ARBA" id="ARBA00022741"/>
    </source>
</evidence>
<feature type="domain" description="PAS" evidence="13">
    <location>
        <begin position="773"/>
        <end position="846"/>
    </location>
</feature>
<comment type="catalytic activity">
    <reaction evidence="11">
        <text>2 GTP = 3',3'-c-di-GMP + 2 diphosphate</text>
        <dbReference type="Rhea" id="RHEA:24898"/>
        <dbReference type="ChEBI" id="CHEBI:33019"/>
        <dbReference type="ChEBI" id="CHEBI:37565"/>
        <dbReference type="ChEBI" id="CHEBI:58805"/>
        <dbReference type="EC" id="2.7.7.65"/>
    </reaction>
</comment>
<keyword evidence="7" id="KW-0547">Nucleotide-binding</keyword>
<dbReference type="PROSITE" id="PS50885">
    <property type="entry name" value="HAMP"/>
    <property type="match status" value="1"/>
</dbReference>
<dbReference type="Gene3D" id="3.30.450.20">
    <property type="entry name" value="PAS domain"/>
    <property type="match status" value="5"/>
</dbReference>
<dbReference type="InterPro" id="IPR001633">
    <property type="entry name" value="EAL_dom"/>
</dbReference>
<feature type="domain" description="HAMP" evidence="16">
    <location>
        <begin position="337"/>
        <end position="389"/>
    </location>
</feature>
<dbReference type="InterPro" id="IPR013655">
    <property type="entry name" value="PAS_fold_3"/>
</dbReference>
<dbReference type="Gene3D" id="3.30.70.270">
    <property type="match status" value="1"/>
</dbReference>
<dbReference type="GO" id="GO:0005524">
    <property type="term" value="F:ATP binding"/>
    <property type="evidence" value="ECO:0007669"/>
    <property type="project" value="UniProtKB-KW"/>
</dbReference>
<dbReference type="CDD" id="cd01948">
    <property type="entry name" value="EAL"/>
    <property type="match status" value="1"/>
</dbReference>
<dbReference type="SUPFAM" id="SSF55785">
    <property type="entry name" value="PYP-like sensor domain (PAS domain)"/>
    <property type="match status" value="4"/>
</dbReference>
<evidence type="ECO:0000256" key="3">
    <source>
        <dbReference type="ARBA" id="ARBA00004665"/>
    </source>
</evidence>
<dbReference type="PANTHER" id="PTHR44757:SF4">
    <property type="entry name" value="DIGUANYLATE CYCLASE DGCE-RELATED"/>
    <property type="match status" value="1"/>
</dbReference>
<keyword evidence="12" id="KW-0812">Transmembrane</keyword>
<dbReference type="Pfam" id="PF00990">
    <property type="entry name" value="GGDEF"/>
    <property type="match status" value="1"/>
</dbReference>
<dbReference type="InterPro" id="IPR029151">
    <property type="entry name" value="Sensor-like_sf"/>
</dbReference>
<comment type="cofactor">
    <cofactor evidence="1">
        <name>Mg(2+)</name>
        <dbReference type="ChEBI" id="CHEBI:18420"/>
    </cofactor>
</comment>
<feature type="domain" description="PAS" evidence="13">
    <location>
        <begin position="518"/>
        <end position="588"/>
    </location>
</feature>
<dbReference type="Pfam" id="PF08447">
    <property type="entry name" value="PAS_3"/>
    <property type="match status" value="1"/>
</dbReference>
<dbReference type="STRING" id="584787.GCA_001247655_03849"/>
<keyword evidence="12" id="KW-0472">Membrane</keyword>
<keyword evidence="10" id="KW-0902">Two-component regulatory system</keyword>
<evidence type="ECO:0000256" key="4">
    <source>
        <dbReference type="ARBA" id="ARBA00012528"/>
    </source>
</evidence>
<dbReference type="Pfam" id="PF00672">
    <property type="entry name" value="HAMP"/>
    <property type="match status" value="1"/>
</dbReference>
<dbReference type="SMART" id="SM00304">
    <property type="entry name" value="HAMP"/>
    <property type="match status" value="1"/>
</dbReference>
<evidence type="ECO:0000256" key="6">
    <source>
        <dbReference type="ARBA" id="ARBA00022679"/>
    </source>
</evidence>
<evidence type="ECO:0000259" key="13">
    <source>
        <dbReference type="PROSITE" id="PS50112"/>
    </source>
</evidence>
<accession>A0A3N1PFV9</accession>
<evidence type="ECO:0000259" key="16">
    <source>
        <dbReference type="PROSITE" id="PS50885"/>
    </source>
</evidence>
<dbReference type="FunFam" id="3.30.70.270:FF:000001">
    <property type="entry name" value="Diguanylate cyclase domain protein"/>
    <property type="match status" value="1"/>
</dbReference>
<dbReference type="SUPFAM" id="SSF158472">
    <property type="entry name" value="HAMP domain-like"/>
    <property type="match status" value="1"/>
</dbReference>
<dbReference type="InterPro" id="IPR048760">
    <property type="entry name" value="VP0354-like_sensor_dom"/>
</dbReference>
<dbReference type="CDD" id="cd01949">
    <property type="entry name" value="GGDEF"/>
    <property type="match status" value="1"/>
</dbReference>
<evidence type="ECO:0000256" key="5">
    <source>
        <dbReference type="ARBA" id="ARBA00022553"/>
    </source>
</evidence>
<dbReference type="PROSITE" id="PS50113">
    <property type="entry name" value="PAC"/>
    <property type="match status" value="2"/>
</dbReference>
<evidence type="ECO:0000259" key="14">
    <source>
        <dbReference type="PROSITE" id="PS50113"/>
    </source>
</evidence>
<feature type="domain" description="PAC" evidence="14">
    <location>
        <begin position="851"/>
        <end position="903"/>
    </location>
</feature>
<dbReference type="NCBIfam" id="TIGR00229">
    <property type="entry name" value="sensory_box"/>
    <property type="match status" value="2"/>
</dbReference>
<dbReference type="PANTHER" id="PTHR44757">
    <property type="entry name" value="DIGUANYLATE CYCLASE DGCP"/>
    <property type="match status" value="1"/>
</dbReference>
<keyword evidence="12" id="KW-1133">Transmembrane helix</keyword>
<dbReference type="Pfam" id="PF00989">
    <property type="entry name" value="PAS"/>
    <property type="match status" value="2"/>
</dbReference>
<dbReference type="InterPro" id="IPR052155">
    <property type="entry name" value="Biofilm_reg_signaling"/>
</dbReference>
<keyword evidence="8" id="KW-0418">Kinase</keyword>
<dbReference type="SMART" id="SM00267">
    <property type="entry name" value="GGDEF"/>
    <property type="match status" value="1"/>
</dbReference>
<dbReference type="InterPro" id="IPR043128">
    <property type="entry name" value="Rev_trsase/Diguanyl_cyclase"/>
</dbReference>
<dbReference type="InterPro" id="IPR000160">
    <property type="entry name" value="GGDEF_dom"/>
</dbReference>
<dbReference type="EC" id="2.7.7.65" evidence="4"/>
<keyword evidence="9" id="KW-0067">ATP-binding</keyword>
<dbReference type="GO" id="GO:0052621">
    <property type="term" value="F:diguanylate cyclase activity"/>
    <property type="evidence" value="ECO:0007669"/>
    <property type="project" value="UniProtKB-EC"/>
</dbReference>
<keyword evidence="5" id="KW-0597">Phosphoprotein</keyword>
<comment type="caution">
    <text evidence="18">The sequence shown here is derived from an EMBL/GenBank/DDBJ whole genome shotgun (WGS) entry which is preliminary data.</text>
</comment>
<evidence type="ECO:0000313" key="19">
    <source>
        <dbReference type="Proteomes" id="UP000268033"/>
    </source>
</evidence>
<proteinExistence type="predicted"/>
<dbReference type="PROSITE" id="PS50883">
    <property type="entry name" value="EAL"/>
    <property type="match status" value="1"/>
</dbReference>
<dbReference type="InterPro" id="IPR000700">
    <property type="entry name" value="PAS-assoc_C"/>
</dbReference>
<keyword evidence="6" id="KW-0808">Transferase</keyword>
<dbReference type="SMART" id="SM00091">
    <property type="entry name" value="PAS"/>
    <property type="match status" value="3"/>
</dbReference>
<dbReference type="InterPro" id="IPR001610">
    <property type="entry name" value="PAC"/>
</dbReference>
<dbReference type="Pfam" id="PF00563">
    <property type="entry name" value="EAL"/>
    <property type="match status" value="1"/>
</dbReference>
<dbReference type="GO" id="GO:0000160">
    <property type="term" value="P:phosphorelay signal transduction system"/>
    <property type="evidence" value="ECO:0007669"/>
    <property type="project" value="UniProtKB-KW"/>
</dbReference>